<evidence type="ECO:0000256" key="3">
    <source>
        <dbReference type="ARBA" id="ARBA00022576"/>
    </source>
</evidence>
<evidence type="ECO:0000256" key="5">
    <source>
        <dbReference type="ARBA" id="ARBA00022898"/>
    </source>
</evidence>
<feature type="domain" description="Aminotransferase class I/classII large" evidence="7">
    <location>
        <begin position="31"/>
        <end position="384"/>
    </location>
</feature>
<dbReference type="EMBL" id="CP042243">
    <property type="protein sequence ID" value="QEK11826.1"/>
    <property type="molecule type" value="Genomic_DNA"/>
</dbReference>
<gene>
    <name evidence="8" type="ORF">FQB35_05280</name>
</gene>
<dbReference type="CDD" id="cd00609">
    <property type="entry name" value="AAT_like"/>
    <property type="match status" value="1"/>
</dbReference>
<name>A0A5C0SDI9_CRATE</name>
<dbReference type="PANTHER" id="PTHR46383">
    <property type="entry name" value="ASPARTATE AMINOTRANSFERASE"/>
    <property type="match status" value="1"/>
</dbReference>
<evidence type="ECO:0000256" key="4">
    <source>
        <dbReference type="ARBA" id="ARBA00022679"/>
    </source>
</evidence>
<dbReference type="InterPro" id="IPR004839">
    <property type="entry name" value="Aminotransferase_I/II_large"/>
</dbReference>
<keyword evidence="4 6" id="KW-0808">Transferase</keyword>
<sequence length="397" mass="45041">MHLSERIISMPSSPMRKLAPFADAAKQQGKKIYHLNIGQPDIATPENFMLAVKNFNEKVLAYSSSQGMPQLIDAIIKYYKKYDMHFEKDEVLITNGGSEALLFTLQAIGDYNDEIIIPEPFYPNYNGFANMAGIKVIPITTKAEFGFHLPEREVIEQKITNKTRAILLSNPGNPTGVVYTKEEIMLLADIAKKHDLFIIADEVYREFVYSDSGYTSFGNIKDIEDRVIMIDSVSKRFSACGARIGAILSKNKELIAQILKFCQSRLCCPTLEQIGATELFNVSDKYFEEVINEYRKRRDVVYKGLQEIPGIICQEPKGAFYVIAKLPIEDAEDFVKWLLTDFHLDNETIMLTPAKGFYATPNSGLDEVRIAYILNEDDLKQAMHILKVALDTYPKKK</sequence>
<dbReference type="GO" id="GO:0030170">
    <property type="term" value="F:pyridoxal phosphate binding"/>
    <property type="evidence" value="ECO:0007669"/>
    <property type="project" value="InterPro"/>
</dbReference>
<keyword evidence="5" id="KW-0663">Pyridoxal phosphate</keyword>
<evidence type="ECO:0000256" key="2">
    <source>
        <dbReference type="ARBA" id="ARBA00007441"/>
    </source>
</evidence>
<comment type="cofactor">
    <cofactor evidence="1 6">
        <name>pyridoxal 5'-phosphate</name>
        <dbReference type="ChEBI" id="CHEBI:597326"/>
    </cofactor>
</comment>
<evidence type="ECO:0000313" key="8">
    <source>
        <dbReference type="EMBL" id="QEK11826.1"/>
    </source>
</evidence>
<dbReference type="InterPro" id="IPR050596">
    <property type="entry name" value="AspAT/PAT-like"/>
</dbReference>
<dbReference type="PROSITE" id="PS00105">
    <property type="entry name" value="AA_TRANSFER_CLASS_1"/>
    <property type="match status" value="1"/>
</dbReference>
<evidence type="ECO:0000256" key="6">
    <source>
        <dbReference type="RuleBase" id="RU000481"/>
    </source>
</evidence>
<dbReference type="Pfam" id="PF00155">
    <property type="entry name" value="Aminotran_1_2"/>
    <property type="match status" value="1"/>
</dbReference>
<dbReference type="Proteomes" id="UP000324646">
    <property type="component" value="Chromosome"/>
</dbReference>
<dbReference type="Gene3D" id="3.90.1150.10">
    <property type="entry name" value="Aspartate Aminotransferase, domain 1"/>
    <property type="match status" value="1"/>
</dbReference>
<protein>
    <recommendedName>
        <fullName evidence="6">Aminotransferase</fullName>
        <ecNumber evidence="6">2.6.1.-</ecNumber>
    </recommendedName>
</protein>
<dbReference type="NCBIfam" id="NF005744">
    <property type="entry name" value="PRK07568.1"/>
    <property type="match status" value="1"/>
</dbReference>
<reference evidence="8 9" key="1">
    <citation type="submission" date="2019-07" db="EMBL/GenBank/DDBJ databases">
        <title>Complete genome of Crassaminicella thermophila SY095.</title>
        <authorList>
            <person name="Li X."/>
        </authorList>
    </citation>
    <scope>NUCLEOTIDE SEQUENCE [LARGE SCALE GENOMIC DNA]</scope>
    <source>
        <strain evidence="8 9">SY095</strain>
    </source>
</reference>
<evidence type="ECO:0000256" key="1">
    <source>
        <dbReference type="ARBA" id="ARBA00001933"/>
    </source>
</evidence>
<dbReference type="RefSeq" id="WP_148808981.1">
    <property type="nucleotide sequence ID" value="NZ_CP042243.1"/>
</dbReference>
<evidence type="ECO:0000313" key="9">
    <source>
        <dbReference type="Proteomes" id="UP000324646"/>
    </source>
</evidence>
<dbReference type="SUPFAM" id="SSF53383">
    <property type="entry name" value="PLP-dependent transferases"/>
    <property type="match status" value="1"/>
</dbReference>
<dbReference type="AlphaFoldDB" id="A0A5C0SDI9"/>
<dbReference type="OrthoDB" id="9802328at2"/>
<organism evidence="8 9">
    <name type="scientific">Crassaminicella thermophila</name>
    <dbReference type="NCBI Taxonomy" id="2599308"/>
    <lineage>
        <taxon>Bacteria</taxon>
        <taxon>Bacillati</taxon>
        <taxon>Bacillota</taxon>
        <taxon>Clostridia</taxon>
        <taxon>Eubacteriales</taxon>
        <taxon>Clostridiaceae</taxon>
        <taxon>Crassaminicella</taxon>
    </lineage>
</organism>
<dbReference type="InterPro" id="IPR015421">
    <property type="entry name" value="PyrdxlP-dep_Trfase_major"/>
</dbReference>
<dbReference type="GO" id="GO:0008483">
    <property type="term" value="F:transaminase activity"/>
    <property type="evidence" value="ECO:0007669"/>
    <property type="project" value="UniProtKB-KW"/>
</dbReference>
<keyword evidence="9" id="KW-1185">Reference proteome</keyword>
<accession>A0A5C0SDI9</accession>
<dbReference type="EC" id="2.6.1.-" evidence="6"/>
<keyword evidence="3 6" id="KW-0032">Aminotransferase</keyword>
<evidence type="ECO:0000259" key="7">
    <source>
        <dbReference type="Pfam" id="PF00155"/>
    </source>
</evidence>
<dbReference type="InterPro" id="IPR004838">
    <property type="entry name" value="NHTrfase_class1_PyrdxlP-BS"/>
</dbReference>
<dbReference type="GO" id="GO:0006520">
    <property type="term" value="P:amino acid metabolic process"/>
    <property type="evidence" value="ECO:0007669"/>
    <property type="project" value="InterPro"/>
</dbReference>
<proteinExistence type="inferred from homology"/>
<dbReference type="KEGG" id="crs:FQB35_05280"/>
<comment type="similarity">
    <text evidence="2 6">Belongs to the class-I pyridoxal-phosphate-dependent aminotransferase family.</text>
</comment>
<dbReference type="InterPro" id="IPR015422">
    <property type="entry name" value="PyrdxlP-dep_Trfase_small"/>
</dbReference>
<dbReference type="InterPro" id="IPR015424">
    <property type="entry name" value="PyrdxlP-dep_Trfase"/>
</dbReference>
<dbReference type="Gene3D" id="3.40.640.10">
    <property type="entry name" value="Type I PLP-dependent aspartate aminotransferase-like (Major domain)"/>
    <property type="match status" value="1"/>
</dbReference>